<dbReference type="RefSeq" id="WP_377004866.1">
    <property type="nucleotide sequence ID" value="NZ_JBHSGG010000032.1"/>
</dbReference>
<feature type="region of interest" description="Disordered" evidence="1">
    <location>
        <begin position="38"/>
        <end position="57"/>
    </location>
</feature>
<dbReference type="Gene3D" id="2.60.40.3940">
    <property type="match status" value="1"/>
</dbReference>
<evidence type="ECO:0000256" key="1">
    <source>
        <dbReference type="SAM" id="MobiDB-lite"/>
    </source>
</evidence>
<proteinExistence type="predicted"/>
<accession>A0ABV9NNU2</accession>
<evidence type="ECO:0008006" key="4">
    <source>
        <dbReference type="Google" id="ProtNLM"/>
    </source>
</evidence>
<dbReference type="Proteomes" id="UP001595892">
    <property type="component" value="Unassembled WGS sequence"/>
</dbReference>
<dbReference type="EMBL" id="JBHSGG010000032">
    <property type="protein sequence ID" value="MFC4728794.1"/>
    <property type="molecule type" value="Genomic_DNA"/>
</dbReference>
<name>A0ABV9NNU2_9GAMM</name>
<evidence type="ECO:0000313" key="3">
    <source>
        <dbReference type="Proteomes" id="UP001595892"/>
    </source>
</evidence>
<organism evidence="2 3">
    <name type="scientific">Coralloluteibacterium thermophilum</name>
    <dbReference type="NCBI Taxonomy" id="2707049"/>
    <lineage>
        <taxon>Bacteria</taxon>
        <taxon>Pseudomonadati</taxon>
        <taxon>Pseudomonadota</taxon>
        <taxon>Gammaproteobacteria</taxon>
        <taxon>Lysobacterales</taxon>
        <taxon>Lysobacteraceae</taxon>
        <taxon>Coralloluteibacterium</taxon>
    </lineage>
</organism>
<keyword evidence="3" id="KW-1185">Reference proteome</keyword>
<evidence type="ECO:0000313" key="2">
    <source>
        <dbReference type="EMBL" id="MFC4728794.1"/>
    </source>
</evidence>
<sequence>MPTRFLNPAPVFLDLLGLGPVIGGSLAFYERGTTSPKTTWSDPGLFTPNPNPVPLDSSGRSNNEIWLDGEYSVVLRDSLGATIWTRDVVPESAAGGTIPSLLPGQFLTNDGSNLLWQPVRQVPDPSGSANRLLSTDGANLIWVPPPDIPQPPDPDVTEGSGFLQVLDTLQQWGTATIPASGDTNASMQISFPTGYAATPYIGVTVNTQTPTNSGHFVIPAVVSQSPTGFTVIVAASEFQSSTRIQSAVPVSWYAIGKKAAS</sequence>
<gene>
    <name evidence="2" type="ORF">ACFO3Q_11495</name>
</gene>
<comment type="caution">
    <text evidence="2">The sequence shown here is derived from an EMBL/GenBank/DDBJ whole genome shotgun (WGS) entry which is preliminary data.</text>
</comment>
<protein>
    <recommendedName>
        <fullName evidence="4">Bulb-type lectin domain-containing protein</fullName>
    </recommendedName>
</protein>
<reference evidence="3" key="1">
    <citation type="journal article" date="2019" name="Int. J. Syst. Evol. Microbiol.">
        <title>The Global Catalogue of Microorganisms (GCM) 10K type strain sequencing project: providing services to taxonomists for standard genome sequencing and annotation.</title>
        <authorList>
            <consortium name="The Broad Institute Genomics Platform"/>
            <consortium name="The Broad Institute Genome Sequencing Center for Infectious Disease"/>
            <person name="Wu L."/>
            <person name="Ma J."/>
        </authorList>
    </citation>
    <scope>NUCLEOTIDE SEQUENCE [LARGE SCALE GENOMIC DNA]</scope>
    <source>
        <strain evidence="3">CGMCC 1.13574</strain>
    </source>
</reference>